<accession>A0AAD1W4N9</accession>
<feature type="compositionally biased region" description="Polar residues" evidence="2">
    <location>
        <begin position="313"/>
        <end position="325"/>
    </location>
</feature>
<reference evidence="3" key="1">
    <citation type="submission" date="2022-03" db="EMBL/GenBank/DDBJ databases">
        <authorList>
            <person name="Alioto T."/>
            <person name="Alioto T."/>
            <person name="Gomez Garrido J."/>
        </authorList>
    </citation>
    <scope>NUCLEOTIDE SEQUENCE</scope>
</reference>
<proteinExistence type="inferred from homology"/>
<evidence type="ECO:0000313" key="3">
    <source>
        <dbReference type="EMBL" id="CAH2283962.1"/>
    </source>
</evidence>
<keyword evidence="4" id="KW-1185">Reference proteome</keyword>
<evidence type="ECO:0000313" key="4">
    <source>
        <dbReference type="Proteomes" id="UP001295444"/>
    </source>
</evidence>
<dbReference type="FunFam" id="3.30.70.1820:FF:000002">
    <property type="entry name" value="LINE-1 retrotransposable element ORF1 protein"/>
    <property type="match status" value="1"/>
</dbReference>
<dbReference type="Gene3D" id="3.30.70.1820">
    <property type="entry name" value="L1 transposable element, RRM domain"/>
    <property type="match status" value="1"/>
</dbReference>
<protein>
    <submittedName>
        <fullName evidence="3">Uncharacterized protein</fullName>
    </submittedName>
</protein>
<sequence length="325" mass="36956">MGGTKKRRDTTPSVATLFRGKEDGRPSLSQGHTETCSNSDDYEAAERHAAPITKEDLKKLLKETSDDIKAYTAAALASRTSRTETQIAETQDKLKTHTGDIGAMQDKILYLEDGLEDLNNRSRRQNIRIRGLPESVLPETLLPTVRAIFQSLLPDASEQDLYIERAHRALRPPTYNMNAPRDIITKLLYFPIKERLMKAAWDNPPTYQGQTLHFYQDLSPTTLQKRRDLNPLTTALVEKGWRYTWGHPFKLHVKKGEQTYTLHQVTDMQDFAQYIGLSLRQPAQETESSTPAGDNRRDEPRPRHPRQQAKPRPSTTSVGQAHTDT</sequence>
<dbReference type="Proteomes" id="UP001295444">
    <property type="component" value="Chromosome 04"/>
</dbReference>
<dbReference type="AlphaFoldDB" id="A0AAD1W4N9"/>
<evidence type="ECO:0000256" key="2">
    <source>
        <dbReference type="SAM" id="MobiDB-lite"/>
    </source>
</evidence>
<name>A0AAD1W4N9_PELCU</name>
<feature type="compositionally biased region" description="Polar residues" evidence="2">
    <location>
        <begin position="27"/>
        <end position="39"/>
    </location>
</feature>
<comment type="similarity">
    <text evidence="1">Belongs to the transposase 22 family.</text>
</comment>
<organism evidence="3 4">
    <name type="scientific">Pelobates cultripes</name>
    <name type="common">Western spadefoot toad</name>
    <dbReference type="NCBI Taxonomy" id="61616"/>
    <lineage>
        <taxon>Eukaryota</taxon>
        <taxon>Metazoa</taxon>
        <taxon>Chordata</taxon>
        <taxon>Craniata</taxon>
        <taxon>Vertebrata</taxon>
        <taxon>Euteleostomi</taxon>
        <taxon>Amphibia</taxon>
        <taxon>Batrachia</taxon>
        <taxon>Anura</taxon>
        <taxon>Pelobatoidea</taxon>
        <taxon>Pelobatidae</taxon>
        <taxon>Pelobates</taxon>
    </lineage>
</organism>
<gene>
    <name evidence="3" type="ORF">PECUL_23A022855</name>
</gene>
<dbReference type="EMBL" id="OW240915">
    <property type="protein sequence ID" value="CAH2283962.1"/>
    <property type="molecule type" value="Genomic_DNA"/>
</dbReference>
<dbReference type="PANTHER" id="PTHR11505">
    <property type="entry name" value="L1 TRANSPOSABLE ELEMENT-RELATED"/>
    <property type="match status" value="1"/>
</dbReference>
<feature type="compositionally biased region" description="Polar residues" evidence="2">
    <location>
        <begin position="281"/>
        <end position="292"/>
    </location>
</feature>
<feature type="region of interest" description="Disordered" evidence="2">
    <location>
        <begin position="281"/>
        <end position="325"/>
    </location>
</feature>
<dbReference type="InterPro" id="IPR004244">
    <property type="entry name" value="Transposase_22"/>
</dbReference>
<evidence type="ECO:0000256" key="1">
    <source>
        <dbReference type="ARBA" id="ARBA00061640"/>
    </source>
</evidence>
<feature type="region of interest" description="Disordered" evidence="2">
    <location>
        <begin position="1"/>
        <end position="41"/>
    </location>
</feature>